<dbReference type="InterPro" id="IPR023930">
    <property type="entry name" value="NirJ1"/>
</dbReference>
<protein>
    <recommendedName>
        <fullName evidence="12">Mycofactocin maturase MftC</fullName>
        <ecNumber evidence="10">1.3.98.7</ecNumber>
        <ecNumber evidence="11">4.1.99.26</ecNumber>
    </recommendedName>
    <alternativeName>
        <fullName evidence="14">[Mycofactocin precursor peptide]-pyrrolidinone derivative synthase</fullName>
    </alternativeName>
    <alternativeName>
        <fullName evidence="13">[Mycofactocin precursor peptide]-tyrosine decarboxylase</fullName>
    </alternativeName>
</protein>
<dbReference type="PANTHER" id="PTHR11228:SF7">
    <property type="entry name" value="PQQA PEPTIDE CYCLASE"/>
    <property type="match status" value="1"/>
</dbReference>
<evidence type="ECO:0000256" key="7">
    <source>
        <dbReference type="ARBA" id="ARBA00023239"/>
    </source>
</evidence>
<dbReference type="NCBIfam" id="TIGR04085">
    <property type="entry name" value="rSAM_more_4Fe4S"/>
    <property type="match status" value="1"/>
</dbReference>
<keyword evidence="3" id="KW-0949">S-adenosyl-L-methionine</keyword>
<dbReference type="SFLD" id="SFLDF00543">
    <property type="entry name" value="alternative_heme_biosynthesis"/>
    <property type="match status" value="1"/>
</dbReference>
<evidence type="ECO:0000256" key="3">
    <source>
        <dbReference type="ARBA" id="ARBA00022691"/>
    </source>
</evidence>
<keyword evidence="5" id="KW-0408">Iron</keyword>
<dbReference type="GO" id="GO:0051539">
    <property type="term" value="F:4 iron, 4 sulfur cluster binding"/>
    <property type="evidence" value="ECO:0007669"/>
    <property type="project" value="UniProtKB-KW"/>
</dbReference>
<evidence type="ECO:0000256" key="4">
    <source>
        <dbReference type="ARBA" id="ARBA00022723"/>
    </source>
</evidence>
<dbReference type="InterPro" id="IPR006638">
    <property type="entry name" value="Elp3/MiaA/NifB-like_rSAM"/>
</dbReference>
<comment type="catalytic activity">
    <reaction evidence="8">
        <text>[mycofactocin precursor peptide]-C-terminal glycyl-L-valyl-L-tyrosine + S-adenosyl-L-methionine = [mycofactocin precursor peptide]-C-terminal glycyl-N-{[2-(4-hydroxyphenyl)ethenyl]-3-methylbutanamide} + 5'-deoxyadenosine + L-methionine + CO2</text>
        <dbReference type="Rhea" id="RHEA:65492"/>
        <dbReference type="Rhea" id="RHEA-COMP:16815"/>
        <dbReference type="Rhea" id="RHEA-COMP:16816"/>
        <dbReference type="ChEBI" id="CHEBI:16526"/>
        <dbReference type="ChEBI" id="CHEBI:17319"/>
        <dbReference type="ChEBI" id="CHEBI:57844"/>
        <dbReference type="ChEBI" id="CHEBI:59789"/>
        <dbReference type="ChEBI" id="CHEBI:156515"/>
        <dbReference type="ChEBI" id="CHEBI:156517"/>
        <dbReference type="EC" id="1.3.98.7"/>
    </reaction>
</comment>
<dbReference type="GO" id="GO:0003824">
    <property type="term" value="F:catalytic activity"/>
    <property type="evidence" value="ECO:0007669"/>
    <property type="project" value="InterPro"/>
</dbReference>
<dbReference type="InterPro" id="IPR034479">
    <property type="entry name" value="AhbC-like"/>
</dbReference>
<dbReference type="Pfam" id="PF04055">
    <property type="entry name" value="Radical_SAM"/>
    <property type="match status" value="1"/>
</dbReference>
<reference evidence="16 17" key="1">
    <citation type="submission" date="2019-10" db="EMBL/GenBank/DDBJ databases">
        <title>Comparative genomics of sulfur disproportionating microorganisms.</title>
        <authorList>
            <person name="Ward L.M."/>
            <person name="Bertran E."/>
            <person name="Johnston D."/>
        </authorList>
    </citation>
    <scope>NUCLEOTIDE SEQUENCE [LARGE SCALE GENOMIC DNA]</scope>
    <source>
        <strain evidence="16 17">DSM 14055</strain>
    </source>
</reference>
<dbReference type="RefSeq" id="WP_152944930.1">
    <property type="nucleotide sequence ID" value="NZ_WHYR01000003.1"/>
</dbReference>
<dbReference type="SUPFAM" id="SSF102114">
    <property type="entry name" value="Radical SAM enzymes"/>
    <property type="match status" value="1"/>
</dbReference>
<evidence type="ECO:0000256" key="1">
    <source>
        <dbReference type="ARBA" id="ARBA00001966"/>
    </source>
</evidence>
<dbReference type="SMART" id="SM00729">
    <property type="entry name" value="Elp3"/>
    <property type="match status" value="1"/>
</dbReference>
<comment type="cofactor">
    <cofactor evidence="1">
        <name>[4Fe-4S] cluster</name>
        <dbReference type="ChEBI" id="CHEBI:49883"/>
    </cofactor>
</comment>
<comment type="catalytic activity">
    <reaction evidence="9">
        <text>[mycofactocin precursor peptide]-C-terminal glycyl-N-{[2-(4-hydroxyphenyl)ethenyl]-3-methylbutanamide} + AH2 + S-adenosyl-L-methionine = [mycofactocin precursor peptide]-C-terminal glycyl-N-{5-[(4-hydroxyphenyl)methyl]-4,4-dimethyl-2-oxopyrrolidin-3-yl}acetamide + 5'-deoxyadenosine + L-methionine + A + H(+)</text>
        <dbReference type="Rhea" id="RHEA:65500"/>
        <dbReference type="Rhea" id="RHEA-COMP:16816"/>
        <dbReference type="Rhea" id="RHEA-COMP:16818"/>
        <dbReference type="ChEBI" id="CHEBI:13193"/>
        <dbReference type="ChEBI" id="CHEBI:15378"/>
        <dbReference type="ChEBI" id="CHEBI:17319"/>
        <dbReference type="ChEBI" id="CHEBI:17499"/>
        <dbReference type="ChEBI" id="CHEBI:57844"/>
        <dbReference type="ChEBI" id="CHEBI:59789"/>
        <dbReference type="ChEBI" id="CHEBI:156517"/>
        <dbReference type="ChEBI" id="CHEBI:156518"/>
        <dbReference type="EC" id="4.1.99.26"/>
    </reaction>
</comment>
<keyword evidence="6" id="KW-0411">Iron-sulfur</keyword>
<dbReference type="Pfam" id="PF13186">
    <property type="entry name" value="SPASM"/>
    <property type="match status" value="1"/>
</dbReference>
<evidence type="ECO:0000256" key="9">
    <source>
        <dbReference type="ARBA" id="ARBA00051925"/>
    </source>
</evidence>
<evidence type="ECO:0000256" key="13">
    <source>
        <dbReference type="ARBA" id="ARBA00077306"/>
    </source>
</evidence>
<name>A0A6N7IM23_9FIRM</name>
<evidence type="ECO:0000256" key="14">
    <source>
        <dbReference type="ARBA" id="ARBA00079192"/>
    </source>
</evidence>
<dbReference type="CDD" id="cd21123">
    <property type="entry name" value="SPASM_MftC-like"/>
    <property type="match status" value="1"/>
</dbReference>
<evidence type="ECO:0000256" key="12">
    <source>
        <dbReference type="ARBA" id="ARBA00074337"/>
    </source>
</evidence>
<dbReference type="PROSITE" id="PS51918">
    <property type="entry name" value="RADICAL_SAM"/>
    <property type="match status" value="1"/>
</dbReference>
<dbReference type="InterPro" id="IPR034480">
    <property type="entry name" value="Heme_synthase-like"/>
</dbReference>
<evidence type="ECO:0000256" key="11">
    <source>
        <dbReference type="ARBA" id="ARBA00066804"/>
    </source>
</evidence>
<sequence>MISISKLLCGSENFGDILRYSPSSGKQIHGAAAGHGPVVVWNMTRSCNLRCIHCYASAGSERHPGELSTGEARKFIDGLAEFKVPVLLFSGGEPLMRPDFFELAEYAAGRNIRPTVSTNGTLVTLEVARRLKEIGVGYVGISLDGTGEGNDRFRGKKGAFEAALGGIRHCLEVGQRVGLRFTINRHNYHQLADIFDLIEKEKIPRVCFYHLVYSGRGREMVDEDITHAQSRAALDLIMEKTVYFHRRGMPVEILTVDNHADGVYIYLKLLREDPARAEQVYRLLKQNGGNRTGIAIAAVDWEGYVHPDQFTMHHTFGNVRKKSFGEIWTDLSQPILAGLKNRRPLLKGRCARCRWLDLCNGNFRSRAEAVYNDFWAPDPACYLTDEEIGAA</sequence>
<evidence type="ECO:0000313" key="17">
    <source>
        <dbReference type="Proteomes" id="UP000441717"/>
    </source>
</evidence>
<dbReference type="GO" id="GO:0046872">
    <property type="term" value="F:metal ion binding"/>
    <property type="evidence" value="ECO:0007669"/>
    <property type="project" value="UniProtKB-KW"/>
</dbReference>
<dbReference type="SFLD" id="SFLDS00029">
    <property type="entry name" value="Radical_SAM"/>
    <property type="match status" value="1"/>
</dbReference>
<dbReference type="InterPro" id="IPR013785">
    <property type="entry name" value="Aldolase_TIM"/>
</dbReference>
<dbReference type="PIRSF" id="PIRSF037420">
    <property type="entry name" value="PQQ_syn_pqqE"/>
    <property type="match status" value="1"/>
</dbReference>
<dbReference type="InterPro" id="IPR050377">
    <property type="entry name" value="Radical_SAM_PqqE_MftC-like"/>
</dbReference>
<comment type="caution">
    <text evidence="16">The sequence shown here is derived from an EMBL/GenBank/DDBJ whole genome shotgun (WGS) entry which is preliminary data.</text>
</comment>
<dbReference type="GO" id="GO:0006783">
    <property type="term" value="P:heme biosynthetic process"/>
    <property type="evidence" value="ECO:0007669"/>
    <property type="project" value="TreeGrafter"/>
</dbReference>
<dbReference type="Gene3D" id="3.20.20.70">
    <property type="entry name" value="Aldolase class I"/>
    <property type="match status" value="1"/>
</dbReference>
<dbReference type="AlphaFoldDB" id="A0A6N7IM23"/>
<dbReference type="EMBL" id="WHYR01000003">
    <property type="protein sequence ID" value="MQL51015.1"/>
    <property type="molecule type" value="Genomic_DNA"/>
</dbReference>
<keyword evidence="17" id="KW-1185">Reference proteome</keyword>
<organism evidence="16 17">
    <name type="scientific">Desulfofundulus thermobenzoicus</name>
    <dbReference type="NCBI Taxonomy" id="29376"/>
    <lineage>
        <taxon>Bacteria</taxon>
        <taxon>Bacillati</taxon>
        <taxon>Bacillota</taxon>
        <taxon>Clostridia</taxon>
        <taxon>Eubacteriales</taxon>
        <taxon>Peptococcaceae</taxon>
        <taxon>Desulfofundulus</taxon>
    </lineage>
</organism>
<dbReference type="PANTHER" id="PTHR11228">
    <property type="entry name" value="RADICAL SAM DOMAIN PROTEIN"/>
    <property type="match status" value="1"/>
</dbReference>
<dbReference type="EC" id="4.1.99.26" evidence="11"/>
<feature type="domain" description="Radical SAM core" evidence="15">
    <location>
        <begin position="33"/>
        <end position="247"/>
    </location>
</feature>
<evidence type="ECO:0000259" key="15">
    <source>
        <dbReference type="PROSITE" id="PS51918"/>
    </source>
</evidence>
<gene>
    <name evidence="16" type="primary">nirJ1</name>
    <name evidence="16" type="ORF">GFC01_01765</name>
</gene>
<dbReference type="FunFam" id="3.20.20.70:FF:000188">
    <property type="entry name" value="Mycofactocin radical SAM maturase MftC"/>
    <property type="match status" value="1"/>
</dbReference>
<accession>A0A6N7IM23</accession>
<evidence type="ECO:0000256" key="2">
    <source>
        <dbReference type="ARBA" id="ARBA00022485"/>
    </source>
</evidence>
<keyword evidence="4" id="KW-0479">Metal-binding</keyword>
<dbReference type="NCBIfam" id="TIGR04054">
    <property type="entry name" value="rSAM_NirJ1"/>
    <property type="match status" value="1"/>
</dbReference>
<dbReference type="SFLD" id="SFLDG01067">
    <property type="entry name" value="SPASM/twitch_domain_containing"/>
    <property type="match status" value="1"/>
</dbReference>
<dbReference type="InterPro" id="IPR017200">
    <property type="entry name" value="PqqE-like"/>
</dbReference>
<dbReference type="OrthoDB" id="7021155at2"/>
<evidence type="ECO:0000256" key="5">
    <source>
        <dbReference type="ARBA" id="ARBA00023004"/>
    </source>
</evidence>
<evidence type="ECO:0000313" key="16">
    <source>
        <dbReference type="EMBL" id="MQL51015.1"/>
    </source>
</evidence>
<dbReference type="SFLD" id="SFLDG01386">
    <property type="entry name" value="main_SPASM_domain-containing"/>
    <property type="match status" value="1"/>
</dbReference>
<dbReference type="SFLD" id="SFLDG01385">
    <property type="entry name" value="heme_carboxy_lyase_like"/>
    <property type="match status" value="1"/>
</dbReference>
<dbReference type="InterPro" id="IPR058240">
    <property type="entry name" value="rSAM_sf"/>
</dbReference>
<dbReference type="Proteomes" id="UP000441717">
    <property type="component" value="Unassembled WGS sequence"/>
</dbReference>
<evidence type="ECO:0000256" key="6">
    <source>
        <dbReference type="ARBA" id="ARBA00023014"/>
    </source>
</evidence>
<dbReference type="EC" id="1.3.98.7" evidence="10"/>
<evidence type="ECO:0000256" key="10">
    <source>
        <dbReference type="ARBA" id="ARBA00066739"/>
    </source>
</evidence>
<dbReference type="InterPro" id="IPR023885">
    <property type="entry name" value="4Fe4S-binding_SPASM_dom"/>
</dbReference>
<proteinExistence type="predicted"/>
<dbReference type="CDD" id="cd01335">
    <property type="entry name" value="Radical_SAM"/>
    <property type="match status" value="1"/>
</dbReference>
<evidence type="ECO:0000256" key="8">
    <source>
        <dbReference type="ARBA" id="ARBA00051525"/>
    </source>
</evidence>
<keyword evidence="2" id="KW-0004">4Fe-4S</keyword>
<dbReference type="InterPro" id="IPR007197">
    <property type="entry name" value="rSAM"/>
</dbReference>
<keyword evidence="7" id="KW-0456">Lyase</keyword>